<dbReference type="EMBL" id="MT142658">
    <property type="protein sequence ID" value="QJA86773.1"/>
    <property type="molecule type" value="Genomic_DNA"/>
</dbReference>
<evidence type="ECO:0000313" key="2">
    <source>
        <dbReference type="EMBL" id="QJA86773.1"/>
    </source>
</evidence>
<keyword evidence="1" id="KW-0175">Coiled coil</keyword>
<reference evidence="2" key="1">
    <citation type="submission" date="2020-03" db="EMBL/GenBank/DDBJ databases">
        <title>The deep terrestrial virosphere.</title>
        <authorList>
            <person name="Holmfeldt K."/>
            <person name="Nilsson E."/>
            <person name="Simone D."/>
            <person name="Lopez-Fernandez M."/>
            <person name="Wu X."/>
            <person name="de Brujin I."/>
            <person name="Lundin D."/>
            <person name="Andersson A."/>
            <person name="Bertilsson S."/>
            <person name="Dopson M."/>
        </authorList>
    </citation>
    <scope>NUCLEOTIDE SEQUENCE</scope>
    <source>
        <strain evidence="2">MM415B03121</strain>
    </source>
</reference>
<protein>
    <submittedName>
        <fullName evidence="2">Uncharacterized protein</fullName>
    </submittedName>
</protein>
<dbReference type="AlphaFoldDB" id="A0A6M3KX70"/>
<sequence length="78" mass="9087">MATWCNRHNRDMIPSKFGGEWCPDCARERKEKKESSQGFQKAVSGNESIMGALRQIYIKLDELEKEIKQIKTDLRISK</sequence>
<name>A0A6M3KX70_9ZZZZ</name>
<gene>
    <name evidence="2" type="ORF">MM415B03121_0008</name>
</gene>
<proteinExistence type="predicted"/>
<organism evidence="2">
    <name type="scientific">viral metagenome</name>
    <dbReference type="NCBI Taxonomy" id="1070528"/>
    <lineage>
        <taxon>unclassified sequences</taxon>
        <taxon>metagenomes</taxon>
        <taxon>organismal metagenomes</taxon>
    </lineage>
</organism>
<accession>A0A6M3KX70</accession>
<feature type="coiled-coil region" evidence="1">
    <location>
        <begin position="46"/>
        <end position="73"/>
    </location>
</feature>
<evidence type="ECO:0000256" key="1">
    <source>
        <dbReference type="SAM" id="Coils"/>
    </source>
</evidence>